<evidence type="ECO:0000313" key="2">
    <source>
        <dbReference type="Proteomes" id="UP000800235"/>
    </source>
</evidence>
<sequence length="302" mass="33059">MYSYGLEPQYSPLLSSESDLTPSDMDTNVSQLPEASQHTLGNAYKISHLLSSQGIHAAVAMAQPLISSSSEAVVVKMFKAGPGDDLLTQEADITKRLTKSTGVGRPHIIPLILQDTSLPCAWFSMPLVHGCQLGEFIKSFDTNNNPSTDGDGATRSLIPPTIISLLPTDFLNARLTPQPRQREILHSPPPTATSSIPELRAYLPKVILMDFGAARLSDVDHTQDAFIRSQLDIEDVGLTLYSMAQRSCVDVTWVKRIFWDAGGLTSRQILHEYEAWAAAELDIGITLQVVEQIVDLCEEVSQ</sequence>
<gene>
    <name evidence="1" type="ORF">EJ08DRAFT_734487</name>
</gene>
<name>A0A9P4NQQ3_9PEZI</name>
<dbReference type="SUPFAM" id="SSF56112">
    <property type="entry name" value="Protein kinase-like (PK-like)"/>
    <property type="match status" value="1"/>
</dbReference>
<dbReference type="Proteomes" id="UP000800235">
    <property type="component" value="Unassembled WGS sequence"/>
</dbReference>
<dbReference type="AlphaFoldDB" id="A0A9P4NQQ3"/>
<dbReference type="InterPro" id="IPR011009">
    <property type="entry name" value="Kinase-like_dom_sf"/>
</dbReference>
<comment type="caution">
    <text evidence="1">The sequence shown here is derived from an EMBL/GenBank/DDBJ whole genome shotgun (WGS) entry which is preliminary data.</text>
</comment>
<proteinExistence type="predicted"/>
<protein>
    <recommendedName>
        <fullName evidence="3">Protein kinase domain-containing protein</fullName>
    </recommendedName>
</protein>
<reference evidence="1" key="1">
    <citation type="journal article" date="2020" name="Stud. Mycol.">
        <title>101 Dothideomycetes genomes: a test case for predicting lifestyles and emergence of pathogens.</title>
        <authorList>
            <person name="Haridas S."/>
            <person name="Albert R."/>
            <person name="Binder M."/>
            <person name="Bloem J."/>
            <person name="Labutti K."/>
            <person name="Salamov A."/>
            <person name="Andreopoulos B."/>
            <person name="Baker S."/>
            <person name="Barry K."/>
            <person name="Bills G."/>
            <person name="Bluhm B."/>
            <person name="Cannon C."/>
            <person name="Castanera R."/>
            <person name="Culley D."/>
            <person name="Daum C."/>
            <person name="Ezra D."/>
            <person name="Gonzalez J."/>
            <person name="Henrissat B."/>
            <person name="Kuo A."/>
            <person name="Liang C."/>
            <person name="Lipzen A."/>
            <person name="Lutzoni F."/>
            <person name="Magnuson J."/>
            <person name="Mondo S."/>
            <person name="Nolan M."/>
            <person name="Ohm R."/>
            <person name="Pangilinan J."/>
            <person name="Park H.-J."/>
            <person name="Ramirez L."/>
            <person name="Alfaro M."/>
            <person name="Sun H."/>
            <person name="Tritt A."/>
            <person name="Yoshinaga Y."/>
            <person name="Zwiers L.-H."/>
            <person name="Turgeon B."/>
            <person name="Goodwin S."/>
            <person name="Spatafora J."/>
            <person name="Crous P."/>
            <person name="Grigoriev I."/>
        </authorList>
    </citation>
    <scope>NUCLEOTIDE SEQUENCE</scope>
    <source>
        <strain evidence="1">CBS 130266</strain>
    </source>
</reference>
<evidence type="ECO:0000313" key="1">
    <source>
        <dbReference type="EMBL" id="KAF2429976.1"/>
    </source>
</evidence>
<keyword evidence="2" id="KW-1185">Reference proteome</keyword>
<evidence type="ECO:0008006" key="3">
    <source>
        <dbReference type="Google" id="ProtNLM"/>
    </source>
</evidence>
<organism evidence="1 2">
    <name type="scientific">Tothia fuscella</name>
    <dbReference type="NCBI Taxonomy" id="1048955"/>
    <lineage>
        <taxon>Eukaryota</taxon>
        <taxon>Fungi</taxon>
        <taxon>Dikarya</taxon>
        <taxon>Ascomycota</taxon>
        <taxon>Pezizomycotina</taxon>
        <taxon>Dothideomycetes</taxon>
        <taxon>Pleosporomycetidae</taxon>
        <taxon>Venturiales</taxon>
        <taxon>Cylindrosympodiaceae</taxon>
        <taxon>Tothia</taxon>
    </lineage>
</organism>
<accession>A0A9P4NQQ3</accession>
<dbReference type="EMBL" id="MU007042">
    <property type="protein sequence ID" value="KAF2429976.1"/>
    <property type="molecule type" value="Genomic_DNA"/>
</dbReference>